<accession>A0A1L4BR51</accession>
<dbReference type="FunFam" id="1.10.1520.10:FF:000001">
    <property type="entry name" value="Ribonuclease 3"/>
    <property type="match status" value="1"/>
</dbReference>
<feature type="domain" description="DRBM" evidence="14">
    <location>
        <begin position="153"/>
        <end position="223"/>
    </location>
</feature>
<dbReference type="GO" id="GO:0005737">
    <property type="term" value="C:cytoplasm"/>
    <property type="evidence" value="ECO:0007669"/>
    <property type="project" value="UniProtKB-SubCell"/>
</dbReference>
<dbReference type="Gene3D" id="1.10.1520.10">
    <property type="entry name" value="Ribonuclease III domain"/>
    <property type="match status" value="1"/>
</dbReference>
<evidence type="ECO:0000256" key="4">
    <source>
        <dbReference type="ARBA" id="ARBA00022664"/>
    </source>
</evidence>
<name>A0A1L4BR51_9GAMM</name>
<evidence type="ECO:0000256" key="12">
    <source>
        <dbReference type="ARBA" id="ARBA00049596"/>
    </source>
</evidence>
<dbReference type="EMBL" id="CP016796">
    <property type="protein sequence ID" value="API86310.1"/>
    <property type="molecule type" value="Genomic_DNA"/>
</dbReference>
<dbReference type="RefSeq" id="WP_072711548.1">
    <property type="nucleotide sequence ID" value="NZ_CP016796.1"/>
</dbReference>
<proteinExistence type="inferred from homology"/>
<keyword evidence="6 13" id="KW-0540">Nuclease</keyword>
<gene>
    <name evidence="13" type="primary">rnc</name>
    <name evidence="16" type="ORF">F7310_02625</name>
</gene>
<feature type="active site" evidence="13">
    <location>
        <position position="114"/>
    </location>
</feature>
<comment type="catalytic activity">
    <reaction evidence="1 13">
        <text>Endonucleolytic cleavage to 5'-phosphomonoester.</text>
        <dbReference type="EC" id="3.1.26.3"/>
    </reaction>
</comment>
<dbReference type="CDD" id="cd00593">
    <property type="entry name" value="RIBOc"/>
    <property type="match status" value="1"/>
</dbReference>
<dbReference type="GO" id="GO:0008033">
    <property type="term" value="P:tRNA processing"/>
    <property type="evidence" value="ECO:0007669"/>
    <property type="project" value="UniProtKB-KW"/>
</dbReference>
<keyword evidence="13" id="KW-0699">rRNA-binding</keyword>
<evidence type="ECO:0000256" key="7">
    <source>
        <dbReference type="ARBA" id="ARBA00022723"/>
    </source>
</evidence>
<organism evidence="16 17">
    <name type="scientific">Francisella uliginis</name>
    <dbReference type="NCBI Taxonomy" id="573570"/>
    <lineage>
        <taxon>Bacteria</taxon>
        <taxon>Pseudomonadati</taxon>
        <taxon>Pseudomonadota</taxon>
        <taxon>Gammaproteobacteria</taxon>
        <taxon>Thiotrichales</taxon>
        <taxon>Francisellaceae</taxon>
        <taxon>Francisella</taxon>
    </lineage>
</organism>
<dbReference type="GO" id="GO:0019843">
    <property type="term" value="F:rRNA binding"/>
    <property type="evidence" value="ECO:0007669"/>
    <property type="project" value="UniProtKB-KW"/>
</dbReference>
<comment type="subunit">
    <text evidence="13">Homodimer.</text>
</comment>
<dbReference type="OrthoDB" id="9805026at2"/>
<keyword evidence="3 13" id="KW-0698">rRNA processing</keyword>
<dbReference type="GO" id="GO:0006364">
    <property type="term" value="P:rRNA processing"/>
    <property type="evidence" value="ECO:0007669"/>
    <property type="project" value="UniProtKB-UniRule"/>
</dbReference>
<keyword evidence="10 13" id="KW-0460">Magnesium</keyword>
<keyword evidence="8 13" id="KW-0255">Endonuclease</keyword>
<feature type="binding site" evidence="13">
    <location>
        <position position="114"/>
    </location>
    <ligand>
        <name>Mg(2+)</name>
        <dbReference type="ChEBI" id="CHEBI:18420"/>
    </ligand>
</feature>
<dbReference type="EC" id="3.1.26.3" evidence="13"/>
<dbReference type="AlphaFoldDB" id="A0A1L4BR51"/>
<evidence type="ECO:0000256" key="9">
    <source>
        <dbReference type="ARBA" id="ARBA00022801"/>
    </source>
</evidence>
<dbReference type="NCBIfam" id="TIGR02191">
    <property type="entry name" value="RNaseIII"/>
    <property type="match status" value="1"/>
</dbReference>
<dbReference type="SMART" id="SM00535">
    <property type="entry name" value="RIBOc"/>
    <property type="match status" value="1"/>
</dbReference>
<dbReference type="InterPro" id="IPR011907">
    <property type="entry name" value="RNase_III"/>
</dbReference>
<evidence type="ECO:0000256" key="10">
    <source>
        <dbReference type="ARBA" id="ARBA00022842"/>
    </source>
</evidence>
<evidence type="ECO:0000256" key="11">
    <source>
        <dbReference type="ARBA" id="ARBA00022884"/>
    </source>
</evidence>
<evidence type="ECO:0000313" key="16">
    <source>
        <dbReference type="EMBL" id="API86310.1"/>
    </source>
</evidence>
<dbReference type="CDD" id="cd10845">
    <property type="entry name" value="DSRM_RNAse_III_family"/>
    <property type="match status" value="1"/>
</dbReference>
<dbReference type="InterPro" id="IPR014720">
    <property type="entry name" value="dsRBD_dom"/>
</dbReference>
<dbReference type="Pfam" id="PF14622">
    <property type="entry name" value="Ribonucleas_3_3"/>
    <property type="match status" value="1"/>
</dbReference>
<dbReference type="PANTHER" id="PTHR14950">
    <property type="entry name" value="DICER-RELATED"/>
    <property type="match status" value="1"/>
</dbReference>
<comment type="function">
    <text evidence="12 13">Digests double-stranded RNA. Involved in the processing of primary rRNA transcript to yield the immediate precursors to the large and small rRNAs (23S and 16S). Processes some mRNAs, and tRNAs when they are encoded in the rRNA operon. Processes pre-crRNA and tracrRNA of type II CRISPR loci if present in the organism.</text>
</comment>
<comment type="cofactor">
    <cofactor evidence="13">
        <name>Mg(2+)</name>
        <dbReference type="ChEBI" id="CHEBI:18420"/>
    </cofactor>
</comment>
<keyword evidence="4 13" id="KW-0507">mRNA processing</keyword>
<comment type="subcellular location">
    <subcellularLocation>
        <location evidence="13">Cytoplasm</location>
    </subcellularLocation>
</comment>
<evidence type="ECO:0000256" key="6">
    <source>
        <dbReference type="ARBA" id="ARBA00022722"/>
    </source>
</evidence>
<dbReference type="SMART" id="SM00358">
    <property type="entry name" value="DSRM"/>
    <property type="match status" value="1"/>
</dbReference>
<reference evidence="16 17" key="1">
    <citation type="journal article" date="2016" name="Appl. Environ. Microbiol.">
        <title>Whole genome relationships among Francisella bacteria of diverse origin define new species and provide specific regions for detection.</title>
        <authorList>
            <person name="Challacombe J.F."/>
            <person name="Petersen J.M."/>
            <person name="Gallegos-Graves V."/>
            <person name="Hodge D."/>
            <person name="Pillai S."/>
            <person name="Kuske C.R."/>
        </authorList>
    </citation>
    <scope>NUCLEOTIDE SEQUENCE [LARGE SCALE GENOMIC DNA]</scope>
    <source>
        <strain evidence="17">TX07-7310</strain>
    </source>
</reference>
<dbReference type="Proteomes" id="UP000184222">
    <property type="component" value="Chromosome"/>
</dbReference>
<dbReference type="Gene3D" id="3.30.160.20">
    <property type="match status" value="1"/>
</dbReference>
<feature type="domain" description="RNase III" evidence="15">
    <location>
        <begin position="5"/>
        <end position="125"/>
    </location>
</feature>
<dbReference type="KEGG" id="frx:F7310_02625"/>
<feature type="active site" evidence="13">
    <location>
        <position position="44"/>
    </location>
</feature>
<keyword evidence="7 13" id="KW-0479">Metal-binding</keyword>
<dbReference type="SUPFAM" id="SSF69065">
    <property type="entry name" value="RNase III domain-like"/>
    <property type="match status" value="1"/>
</dbReference>
<dbReference type="PANTHER" id="PTHR14950:SF37">
    <property type="entry name" value="ENDORIBONUCLEASE DICER"/>
    <property type="match status" value="1"/>
</dbReference>
<keyword evidence="9 13" id="KW-0378">Hydrolase</keyword>
<evidence type="ECO:0000259" key="15">
    <source>
        <dbReference type="PROSITE" id="PS50142"/>
    </source>
</evidence>
<evidence type="ECO:0000256" key="1">
    <source>
        <dbReference type="ARBA" id="ARBA00000109"/>
    </source>
</evidence>
<dbReference type="InterPro" id="IPR000999">
    <property type="entry name" value="RNase_III_dom"/>
</dbReference>
<dbReference type="PROSITE" id="PS00517">
    <property type="entry name" value="RNASE_3_1"/>
    <property type="match status" value="1"/>
</dbReference>
<keyword evidence="13" id="KW-0963">Cytoplasm</keyword>
<keyword evidence="17" id="KW-1185">Reference proteome</keyword>
<comment type="similarity">
    <text evidence="2">Belongs to the ribonuclease III family.</text>
</comment>
<feature type="binding site" evidence="13">
    <location>
        <position position="40"/>
    </location>
    <ligand>
        <name>Mg(2+)</name>
        <dbReference type="ChEBI" id="CHEBI:18420"/>
    </ligand>
</feature>
<dbReference type="GO" id="GO:0046872">
    <property type="term" value="F:metal ion binding"/>
    <property type="evidence" value="ECO:0007669"/>
    <property type="project" value="UniProtKB-KW"/>
</dbReference>
<evidence type="ECO:0000256" key="2">
    <source>
        <dbReference type="ARBA" id="ARBA00010183"/>
    </source>
</evidence>
<evidence type="ECO:0000256" key="13">
    <source>
        <dbReference type="HAMAP-Rule" id="MF_00104"/>
    </source>
</evidence>
<feature type="binding site" evidence="13">
    <location>
        <position position="111"/>
    </location>
    <ligand>
        <name>Mg(2+)</name>
        <dbReference type="ChEBI" id="CHEBI:18420"/>
    </ligand>
</feature>
<evidence type="ECO:0000256" key="8">
    <source>
        <dbReference type="ARBA" id="ARBA00022759"/>
    </source>
</evidence>
<dbReference type="STRING" id="573570.F7310_02625"/>
<sequence length="230" mass="26176">MIPEYSRLYNILGYKFKDHTLLIRALTHRSKTKKNYERLEFLGDSILGFVIAEELYLKFPDMAEGKLSQIRSKLVKGATLAQLALQFKIDEYVILGASEQGGQKREKILEDIFEAIIGAIYLDSDFRTVKKVVLSWYKDVIANINLNSVKIKDNKSKLQEILLQNSLSLPEYSIETIEGKDHEQIFTVKVSSNELGVNIKAQGTSRRKAEQQAAGKMIEILAKQGLHEKK</sequence>
<dbReference type="InterPro" id="IPR036389">
    <property type="entry name" value="RNase_III_sf"/>
</dbReference>
<dbReference type="PROSITE" id="PS50142">
    <property type="entry name" value="RNASE_3_2"/>
    <property type="match status" value="1"/>
</dbReference>
<dbReference type="PROSITE" id="PS50137">
    <property type="entry name" value="DS_RBD"/>
    <property type="match status" value="1"/>
</dbReference>
<dbReference type="HAMAP" id="MF_00104">
    <property type="entry name" value="RNase_III"/>
    <property type="match status" value="1"/>
</dbReference>
<dbReference type="Pfam" id="PF00035">
    <property type="entry name" value="dsrm"/>
    <property type="match status" value="1"/>
</dbReference>
<evidence type="ECO:0000256" key="3">
    <source>
        <dbReference type="ARBA" id="ARBA00022552"/>
    </source>
</evidence>
<dbReference type="GO" id="GO:0006397">
    <property type="term" value="P:mRNA processing"/>
    <property type="evidence" value="ECO:0007669"/>
    <property type="project" value="UniProtKB-UniRule"/>
</dbReference>
<protein>
    <recommendedName>
        <fullName evidence="13">Ribonuclease 3</fullName>
        <ecNumber evidence="13">3.1.26.3</ecNumber>
    </recommendedName>
    <alternativeName>
        <fullName evidence="13">Ribonuclease III</fullName>
        <shortName evidence="13">RNase III</shortName>
    </alternativeName>
</protein>
<dbReference type="GO" id="GO:0004525">
    <property type="term" value="F:ribonuclease III activity"/>
    <property type="evidence" value="ECO:0007669"/>
    <property type="project" value="UniProtKB-UniRule"/>
</dbReference>
<keyword evidence="11 13" id="KW-0694">RNA-binding</keyword>
<evidence type="ECO:0000313" key="17">
    <source>
        <dbReference type="Proteomes" id="UP000184222"/>
    </source>
</evidence>
<keyword evidence="5 13" id="KW-0819">tRNA processing</keyword>
<evidence type="ECO:0000259" key="14">
    <source>
        <dbReference type="PROSITE" id="PS50137"/>
    </source>
</evidence>
<evidence type="ECO:0000256" key="5">
    <source>
        <dbReference type="ARBA" id="ARBA00022694"/>
    </source>
</evidence>
<dbReference type="SUPFAM" id="SSF54768">
    <property type="entry name" value="dsRNA-binding domain-like"/>
    <property type="match status" value="1"/>
</dbReference>